<keyword evidence="6" id="KW-1185">Reference proteome</keyword>
<dbReference type="Gene3D" id="2.40.50.100">
    <property type="match status" value="1"/>
</dbReference>
<evidence type="ECO:0000259" key="4">
    <source>
        <dbReference type="PROSITE" id="PS50893"/>
    </source>
</evidence>
<keyword evidence="3" id="KW-0067">ATP-binding</keyword>
<organism evidence="5 6">
    <name type="scientific">Arthrobacter mangrovi</name>
    <dbReference type="NCBI Taxonomy" id="2966350"/>
    <lineage>
        <taxon>Bacteria</taxon>
        <taxon>Bacillati</taxon>
        <taxon>Actinomycetota</taxon>
        <taxon>Actinomycetes</taxon>
        <taxon>Micrococcales</taxon>
        <taxon>Micrococcaceae</taxon>
        <taxon>Arthrobacter</taxon>
    </lineage>
</organism>
<keyword evidence="2" id="KW-0547">Nucleotide-binding</keyword>
<dbReference type="InterPro" id="IPR050093">
    <property type="entry name" value="ABC_SmlMolc_Importer"/>
</dbReference>
<gene>
    <name evidence="5" type="ORF">AHIS1636_23980</name>
</gene>
<dbReference type="Pfam" id="PF08402">
    <property type="entry name" value="TOBE_2"/>
    <property type="match status" value="1"/>
</dbReference>
<dbReference type="EMBL" id="BRVS01000011">
    <property type="protein sequence ID" value="GLB67956.1"/>
    <property type="molecule type" value="Genomic_DNA"/>
</dbReference>
<proteinExistence type="predicted"/>
<dbReference type="PANTHER" id="PTHR42781:SF4">
    <property type="entry name" value="SPERMIDINE_PUTRESCINE IMPORT ATP-BINDING PROTEIN POTA"/>
    <property type="match status" value="1"/>
</dbReference>
<dbReference type="Gene3D" id="3.40.50.300">
    <property type="entry name" value="P-loop containing nucleotide triphosphate hydrolases"/>
    <property type="match status" value="1"/>
</dbReference>
<keyword evidence="1" id="KW-0813">Transport</keyword>
<dbReference type="PROSITE" id="PS50893">
    <property type="entry name" value="ABC_TRANSPORTER_2"/>
    <property type="match status" value="1"/>
</dbReference>
<dbReference type="PANTHER" id="PTHR42781">
    <property type="entry name" value="SPERMIDINE/PUTRESCINE IMPORT ATP-BINDING PROTEIN POTA"/>
    <property type="match status" value="1"/>
</dbReference>
<dbReference type="InterPro" id="IPR003593">
    <property type="entry name" value="AAA+_ATPase"/>
</dbReference>
<evidence type="ECO:0000256" key="1">
    <source>
        <dbReference type="ARBA" id="ARBA00022448"/>
    </source>
</evidence>
<dbReference type="InterPro" id="IPR017871">
    <property type="entry name" value="ABC_transporter-like_CS"/>
</dbReference>
<evidence type="ECO:0000313" key="5">
    <source>
        <dbReference type="EMBL" id="GLB67956.1"/>
    </source>
</evidence>
<dbReference type="Proteomes" id="UP001209654">
    <property type="component" value="Unassembled WGS sequence"/>
</dbReference>
<dbReference type="InterPro" id="IPR008995">
    <property type="entry name" value="Mo/tungstate-bd_C_term_dom"/>
</dbReference>
<evidence type="ECO:0000256" key="2">
    <source>
        <dbReference type="ARBA" id="ARBA00022741"/>
    </source>
</evidence>
<evidence type="ECO:0000313" key="6">
    <source>
        <dbReference type="Proteomes" id="UP001209654"/>
    </source>
</evidence>
<dbReference type="InterPro" id="IPR027417">
    <property type="entry name" value="P-loop_NTPase"/>
</dbReference>
<dbReference type="PROSITE" id="PS00211">
    <property type="entry name" value="ABC_TRANSPORTER_1"/>
    <property type="match status" value="1"/>
</dbReference>
<comment type="caution">
    <text evidence="5">The sequence shown here is derived from an EMBL/GenBank/DDBJ whole genome shotgun (WGS) entry which is preliminary data.</text>
</comment>
<dbReference type="RefSeq" id="WP_264796063.1">
    <property type="nucleotide sequence ID" value="NZ_BRVS01000011.1"/>
</dbReference>
<dbReference type="InterPro" id="IPR003439">
    <property type="entry name" value="ABC_transporter-like_ATP-bd"/>
</dbReference>
<protein>
    <submittedName>
        <fullName evidence="5">Polyamine-transporting ATPase</fullName>
    </submittedName>
</protein>
<accession>A0ABQ5MVE3</accession>
<name>A0ABQ5MVE3_9MICC</name>
<dbReference type="InterPro" id="IPR013611">
    <property type="entry name" value="Transp-assoc_OB_typ2"/>
</dbReference>
<reference evidence="5 6" key="1">
    <citation type="journal article" date="2023" name="Int. J. Syst. Evol. Microbiol.">
        <title>Arthrobacter mangrovi sp. nov., an actinobacterium isolated from the rhizosphere of a mangrove.</title>
        <authorList>
            <person name="Hamada M."/>
            <person name="Saitou S."/>
            <person name="Enomoto N."/>
            <person name="Nanri K."/>
            <person name="Hidaka K."/>
            <person name="Miura T."/>
            <person name="Tamura T."/>
        </authorList>
    </citation>
    <scope>NUCLEOTIDE SEQUENCE [LARGE SCALE GENOMIC DNA]</scope>
    <source>
        <strain evidence="5 6">NBRC 112813</strain>
    </source>
</reference>
<dbReference type="Pfam" id="PF00005">
    <property type="entry name" value="ABC_tran"/>
    <property type="match status" value="1"/>
</dbReference>
<feature type="domain" description="ABC transporter" evidence="4">
    <location>
        <begin position="14"/>
        <end position="244"/>
    </location>
</feature>
<dbReference type="SMART" id="SM00382">
    <property type="entry name" value="AAA"/>
    <property type="match status" value="1"/>
</dbReference>
<dbReference type="SUPFAM" id="SSF50331">
    <property type="entry name" value="MOP-like"/>
    <property type="match status" value="1"/>
</dbReference>
<sequence length="371" mass="40630">MLESSTITKTGTRIDIRNVSKHYAGSTAVEDIDLTIEPGEFLTLLGPSGSGKTTTLNLIAGFTDLSAGHIEIDGERVDNIPSHRRGLGVVFQHYALFPHMSVEDNIAFPLKQRKVAKAEQKRRVAEVLETVGLGGYENRQPAELSGGQQQRVAFARAMVFEPRALLMDEPLGALDKNLREKLQLEIKRIHQDVGRTFVFVTHDQEEALVLSDRIAIFNNGRIEQVGASHELYERPRTLFVATFMGESTVLRGEPEWHGTEWTLGFHGAALRGTAEPFSGPAALVLRPEDIHLSSREDDIPAGHQYCPVTITQSIYLGSGRKFELALADGSTGIVRGPLARGAGLEAGDRAFASWRPERGSLLPDTGSRSTT</sequence>
<evidence type="ECO:0000256" key="3">
    <source>
        <dbReference type="ARBA" id="ARBA00022840"/>
    </source>
</evidence>
<dbReference type="SUPFAM" id="SSF52540">
    <property type="entry name" value="P-loop containing nucleoside triphosphate hydrolases"/>
    <property type="match status" value="1"/>
</dbReference>